<dbReference type="NCBIfam" id="TIGR00005">
    <property type="entry name" value="rluA_subfam"/>
    <property type="match status" value="1"/>
</dbReference>
<reference evidence="10" key="1">
    <citation type="submission" date="2020-05" db="EMBL/GenBank/DDBJ databases">
        <authorList>
            <person name="Zhu T."/>
            <person name="Keshari N."/>
            <person name="Lu X."/>
        </authorList>
    </citation>
    <scope>NUCLEOTIDE SEQUENCE</scope>
    <source>
        <strain evidence="10">NK1-22</strain>
    </source>
</reference>
<dbReference type="AlphaFoldDB" id="A0AA96Y3K0"/>
<dbReference type="Pfam" id="PF00849">
    <property type="entry name" value="PseudoU_synth_2"/>
    <property type="match status" value="1"/>
</dbReference>
<organism evidence="10">
    <name type="scientific">Thermoleptolyngbya oregonensis NK1-22</name>
    <dbReference type="NCBI Taxonomy" id="2547457"/>
    <lineage>
        <taxon>Bacteria</taxon>
        <taxon>Bacillati</taxon>
        <taxon>Cyanobacteriota</taxon>
        <taxon>Cyanophyceae</taxon>
        <taxon>Oculatellales</taxon>
        <taxon>Oculatellaceae</taxon>
        <taxon>Thermoleptolyngbya</taxon>
    </lineage>
</organism>
<keyword evidence="3 6" id="KW-0694">RNA-binding</keyword>
<dbReference type="GO" id="GO:0120159">
    <property type="term" value="F:rRNA pseudouridine synthase activity"/>
    <property type="evidence" value="ECO:0007669"/>
    <property type="project" value="UniProtKB-ARBA"/>
</dbReference>
<gene>
    <name evidence="10" type="ORF">HNI00_05990</name>
</gene>
<dbReference type="EMBL" id="CP053540">
    <property type="protein sequence ID" value="WOB42749.1"/>
    <property type="molecule type" value="Genomic_DNA"/>
</dbReference>
<dbReference type="PANTHER" id="PTHR21600:SF44">
    <property type="entry name" value="RIBOSOMAL LARGE SUBUNIT PSEUDOURIDINE SYNTHASE D"/>
    <property type="match status" value="1"/>
</dbReference>
<dbReference type="CDD" id="cd02869">
    <property type="entry name" value="PseudoU_synth_RluA_like"/>
    <property type="match status" value="1"/>
</dbReference>
<dbReference type="SUPFAM" id="SSF55120">
    <property type="entry name" value="Pseudouridine synthase"/>
    <property type="match status" value="1"/>
</dbReference>
<comment type="catalytic activity">
    <reaction evidence="1 7">
        <text>a uridine in RNA = a pseudouridine in RNA</text>
        <dbReference type="Rhea" id="RHEA:48348"/>
        <dbReference type="Rhea" id="RHEA-COMP:12068"/>
        <dbReference type="Rhea" id="RHEA-COMP:12069"/>
        <dbReference type="ChEBI" id="CHEBI:65314"/>
        <dbReference type="ChEBI" id="CHEBI:65315"/>
    </reaction>
</comment>
<evidence type="ECO:0000256" key="3">
    <source>
        <dbReference type="ARBA" id="ARBA00022884"/>
    </source>
</evidence>
<dbReference type="Gene3D" id="3.10.290.10">
    <property type="entry name" value="RNA-binding S4 domain"/>
    <property type="match status" value="1"/>
</dbReference>
<evidence type="ECO:0000256" key="8">
    <source>
        <dbReference type="SAM" id="MobiDB-lite"/>
    </source>
</evidence>
<dbReference type="InterPro" id="IPR036986">
    <property type="entry name" value="S4_RNA-bd_sf"/>
</dbReference>
<accession>A0AA96Y3K0</accession>
<comment type="similarity">
    <text evidence="2 7">Belongs to the pseudouridine synthase RluA family.</text>
</comment>
<dbReference type="GO" id="GO:0003723">
    <property type="term" value="F:RNA binding"/>
    <property type="evidence" value="ECO:0007669"/>
    <property type="project" value="UniProtKB-KW"/>
</dbReference>
<evidence type="ECO:0000256" key="5">
    <source>
        <dbReference type="PIRSR" id="PIRSR606225-1"/>
    </source>
</evidence>
<feature type="domain" description="RNA-binding S4" evidence="9">
    <location>
        <begin position="73"/>
        <end position="137"/>
    </location>
</feature>
<dbReference type="InterPro" id="IPR050188">
    <property type="entry name" value="RluA_PseudoU_synthase"/>
</dbReference>
<dbReference type="SMART" id="SM00363">
    <property type="entry name" value="S4"/>
    <property type="match status" value="1"/>
</dbReference>
<evidence type="ECO:0000256" key="6">
    <source>
        <dbReference type="PROSITE-ProRule" id="PRU00182"/>
    </source>
</evidence>
<evidence type="ECO:0000256" key="2">
    <source>
        <dbReference type="ARBA" id="ARBA00010876"/>
    </source>
</evidence>
<dbReference type="PANTHER" id="PTHR21600">
    <property type="entry name" value="MITOCHONDRIAL RNA PSEUDOURIDINE SYNTHASE"/>
    <property type="match status" value="1"/>
</dbReference>
<evidence type="ECO:0000256" key="7">
    <source>
        <dbReference type="RuleBase" id="RU362028"/>
    </source>
</evidence>
<proteinExistence type="inferred from homology"/>
<dbReference type="Pfam" id="PF01479">
    <property type="entry name" value="S4"/>
    <property type="match status" value="1"/>
</dbReference>
<feature type="active site" evidence="5">
    <location>
        <position position="197"/>
    </location>
</feature>
<evidence type="ECO:0000313" key="10">
    <source>
        <dbReference type="EMBL" id="WOB42749.1"/>
    </source>
</evidence>
<protein>
    <recommendedName>
        <fullName evidence="7">Pseudouridine synthase</fullName>
        <ecNumber evidence="7">5.4.99.-</ecNumber>
    </recommendedName>
</protein>
<dbReference type="InterPro" id="IPR020103">
    <property type="entry name" value="PsdUridine_synth_cat_dom_sf"/>
</dbReference>
<dbReference type="FunFam" id="3.30.2350.10:FF:000006">
    <property type="entry name" value="Pseudouridine synthase"/>
    <property type="match status" value="1"/>
</dbReference>
<feature type="compositionally biased region" description="Acidic residues" evidence="8">
    <location>
        <begin position="18"/>
        <end position="34"/>
    </location>
</feature>
<dbReference type="InterPro" id="IPR002942">
    <property type="entry name" value="S4_RNA-bd"/>
</dbReference>
<dbReference type="SUPFAM" id="SSF55174">
    <property type="entry name" value="Alpha-L RNA-binding motif"/>
    <property type="match status" value="1"/>
</dbReference>
<dbReference type="Gene3D" id="3.30.2350.10">
    <property type="entry name" value="Pseudouridine synthase"/>
    <property type="match status" value="1"/>
</dbReference>
<comment type="function">
    <text evidence="7">Responsible for synthesis of pseudouridine from uracil.</text>
</comment>
<evidence type="ECO:0000256" key="1">
    <source>
        <dbReference type="ARBA" id="ARBA00000073"/>
    </source>
</evidence>
<sequence length="368" mass="39487">MGTACGGTVDNRPSNDSGDFDDEAFDDEAFDDPEPAPQGIDSAADSAVDSAVYSVADAADLELVVDAEIGGGDRLDRYLAAQLPDLSRARLQKLIEQGQVRVNGVPCTSKKAEVQGGDRLTVSIPPSEPMTLQAEAIPLDILFEDAHLMIVNKPVGLVVHPAPGHTTGTLVNALLAHCPDLAGIGGVQRPGIVHRLDKDTSGALAIAKTDQAHQRLQAQFKTKTARRTYLAVVYGAPKADAGTVDAPIGRHPVDRKKMAIVPEDRGGRRAVTHWQVVERLGNYTLMQFDLETGRTHQIRVHSAHLGHPVVGDPVYSGGKSVGVNLPGQALHAWKLRLYHPISEKEIEAIAPPPDSFATLLRVLRQRFV</sequence>
<dbReference type="KEGG" id="tog:HNI00_05990"/>
<evidence type="ECO:0000256" key="4">
    <source>
        <dbReference type="ARBA" id="ARBA00023235"/>
    </source>
</evidence>
<keyword evidence="4 7" id="KW-0413">Isomerase</keyword>
<feature type="region of interest" description="Disordered" evidence="8">
    <location>
        <begin position="1"/>
        <end position="41"/>
    </location>
</feature>
<dbReference type="EC" id="5.4.99.-" evidence="7"/>
<dbReference type="PROSITE" id="PS50889">
    <property type="entry name" value="S4"/>
    <property type="match status" value="1"/>
</dbReference>
<dbReference type="GO" id="GO:0000455">
    <property type="term" value="P:enzyme-directed rRNA pseudouridine synthesis"/>
    <property type="evidence" value="ECO:0007669"/>
    <property type="project" value="UniProtKB-ARBA"/>
</dbReference>
<evidence type="ECO:0000259" key="9">
    <source>
        <dbReference type="SMART" id="SM00363"/>
    </source>
</evidence>
<dbReference type="CDD" id="cd00165">
    <property type="entry name" value="S4"/>
    <property type="match status" value="1"/>
</dbReference>
<dbReference type="InterPro" id="IPR006225">
    <property type="entry name" value="PsdUridine_synth_RluC/D"/>
</dbReference>
<name>A0AA96Y3K0_9CYAN</name>
<dbReference type="InterPro" id="IPR006145">
    <property type="entry name" value="PsdUridine_synth_RsuA/RluA"/>
</dbReference>